<accession>A0ACC3CJ12</accession>
<proteinExistence type="predicted"/>
<dbReference type="EMBL" id="CM020620">
    <property type="protein sequence ID" value="KAK1869921.1"/>
    <property type="molecule type" value="Genomic_DNA"/>
</dbReference>
<organism evidence="1 2">
    <name type="scientific">Pyropia yezoensis</name>
    <name type="common">Susabi-nori</name>
    <name type="synonym">Porphyra yezoensis</name>
    <dbReference type="NCBI Taxonomy" id="2788"/>
    <lineage>
        <taxon>Eukaryota</taxon>
        <taxon>Rhodophyta</taxon>
        <taxon>Bangiophyceae</taxon>
        <taxon>Bangiales</taxon>
        <taxon>Bangiaceae</taxon>
        <taxon>Pyropia</taxon>
    </lineage>
</organism>
<dbReference type="Proteomes" id="UP000798662">
    <property type="component" value="Chromosome 3"/>
</dbReference>
<gene>
    <name evidence="1" type="ORF">I4F81_012386</name>
</gene>
<reference evidence="1" key="1">
    <citation type="submission" date="2019-11" db="EMBL/GenBank/DDBJ databases">
        <title>Nori genome reveals adaptations in red seaweeds to the harsh intertidal environment.</title>
        <authorList>
            <person name="Wang D."/>
            <person name="Mao Y."/>
        </authorList>
    </citation>
    <scope>NUCLEOTIDE SEQUENCE</scope>
    <source>
        <tissue evidence="1">Gametophyte</tissue>
    </source>
</reference>
<name>A0ACC3CJ12_PYRYE</name>
<sequence>MAGFLDRLRCWGGAADASRAPDRRVRLFDAAAAKHAGYTSNELRTAKYRWLTLLPLALFNQMKRVSNSYFAIVAIVSWIPNVSPTSPISNTLPLIVVIGFALAQDVYEDIQRGRYDRRNNTKPVVLLRPSMAAMDGAGAGAAGVPSRGSALKHKMAAHLEALDLSPAAHARIATRNVYPGDVLLIRKGEAIPADMVLLHSSTPGGVAYASTANLDGESSLKRLNVAPATAESVTSVAQLASLSAELSTGPPDQALYQFEGSVRLGQPAPKRLDAAASHDGVDGDIVGGARRLSRTLQRSLSLGSNRSGGSGRRQPSDAGVVSAATTPLDASNLLLRGSTLRNTEYVYGAVVYAGRESKVALNMRNPPSKLGAVDTMLNYVVLFLFATLAAVVISCAIVSGVRRESDAGIGQWYLGDDADRDGLRLALRGLGTFLVLYVTYIPVSLFVTVVFVRVAQAWFMESDVHMTTRGHPVAVRAANLNETLGQIEFVLSDKTGTLTENIMRFVSASIGRDSPAPVDVRTDAGVADIASRLAGGEEGLHRLALVMSLCHSCVPEEVAAGGESEAGGATTDATTTDDDDAMDEDVAAATSGDAAVSFELGRRMSSAGNIPGAGPAVSAPVLIRYEGQSPDEVALVDAARDMGYALKTRGPNSLEVVALASTGDGGGETTRVFELLAELEFTSDRKRSSVLVREPGVSDEVHLFTKGADSVMLDLLVDEQPVLTALQGEIDRYAAEGLRTLVYADRTVPADEFDAWFVEWRAAKQSLDARQATLAALADRMEAGLHYLAATAVEDKLQERVPETISALHQAGLRLWVLTGDKRETAENVGYSASLLTSRMEVVHVEGSSPDDVGRQLEAAYTSFVGDASDLQDVLSGAKAKQARSLGARARACFGIGKATSLRQVKNDPDVLNKVGTMPSGKELAVIIDGASLSLALEHHALLFQSLTDACASVICARVSPSQKAAVVRVVRSRGMKTLAIGDGGNDVSMIQEAHVGVGIYGKEGTQAARAADYAISEFRHLQRLVTVHGRYNYVRTCGVINLSLYKNVAFTYTQIFFQFFNFTSGSTYNDQWVVSGWNAWSTLWPPFIYGLFERDLQESTLVAYPSVYSSIRQNRLFGWRSFLEFLVGYGLWHAVVVYFGVYCAVGRLPPSPFSNGQDGGFYFTGVVNSFCVLTVVILKFTLAWHSITWLTILALVLSVLSPLYLFPLFIGVFHEDPLRGMLARVLGSSIFWLTLALVVASALSLDFLVLMVRRLWAPDELMVLKEKERHMRQADAKANNRKWWLPTCP</sequence>
<keyword evidence="2" id="KW-1185">Reference proteome</keyword>
<protein>
    <submittedName>
        <fullName evidence="1">Uncharacterized protein</fullName>
    </submittedName>
</protein>
<evidence type="ECO:0000313" key="1">
    <source>
        <dbReference type="EMBL" id="KAK1869921.1"/>
    </source>
</evidence>
<comment type="caution">
    <text evidence="1">The sequence shown here is derived from an EMBL/GenBank/DDBJ whole genome shotgun (WGS) entry which is preliminary data.</text>
</comment>
<evidence type="ECO:0000313" key="2">
    <source>
        <dbReference type="Proteomes" id="UP000798662"/>
    </source>
</evidence>